<dbReference type="EMBL" id="CAJNNV010025114">
    <property type="protein sequence ID" value="CAE8612390.1"/>
    <property type="molecule type" value="Genomic_DNA"/>
</dbReference>
<dbReference type="EMBL" id="CAJNNW010037504">
    <property type="protein sequence ID" value="CAE8742395.1"/>
    <property type="molecule type" value="Genomic_DNA"/>
</dbReference>
<gene>
    <name evidence="2" type="ORF">PGLA1383_LOCUS30187</name>
    <name evidence="3" type="ORF">PGLA2088_LOCUS50948</name>
</gene>
<evidence type="ECO:0000256" key="1">
    <source>
        <dbReference type="SAM" id="MobiDB-lite"/>
    </source>
</evidence>
<proteinExistence type="predicted"/>
<feature type="compositionally biased region" description="Polar residues" evidence="1">
    <location>
        <begin position="1"/>
        <end position="10"/>
    </location>
</feature>
<organism evidence="2 4">
    <name type="scientific">Polarella glacialis</name>
    <name type="common">Dinoflagellate</name>
    <dbReference type="NCBI Taxonomy" id="89957"/>
    <lineage>
        <taxon>Eukaryota</taxon>
        <taxon>Sar</taxon>
        <taxon>Alveolata</taxon>
        <taxon>Dinophyceae</taxon>
        <taxon>Suessiales</taxon>
        <taxon>Suessiaceae</taxon>
        <taxon>Polarella</taxon>
    </lineage>
</organism>
<dbReference type="Proteomes" id="UP000654075">
    <property type="component" value="Unassembled WGS sequence"/>
</dbReference>
<evidence type="ECO:0000313" key="3">
    <source>
        <dbReference type="EMBL" id="CAE8742395.1"/>
    </source>
</evidence>
<feature type="region of interest" description="Disordered" evidence="1">
    <location>
        <begin position="1"/>
        <end position="22"/>
    </location>
</feature>
<comment type="caution">
    <text evidence="2">The sequence shown here is derived from an EMBL/GenBank/DDBJ whole genome shotgun (WGS) entry which is preliminary data.</text>
</comment>
<evidence type="ECO:0000313" key="2">
    <source>
        <dbReference type="EMBL" id="CAE8612390.1"/>
    </source>
</evidence>
<reference evidence="2" key="1">
    <citation type="submission" date="2021-02" db="EMBL/GenBank/DDBJ databases">
        <authorList>
            <person name="Dougan E. K."/>
            <person name="Rhodes N."/>
            <person name="Thang M."/>
            <person name="Chan C."/>
        </authorList>
    </citation>
    <scope>NUCLEOTIDE SEQUENCE</scope>
</reference>
<accession>A0A813FGD4</accession>
<sequence length="110" mass="12804">MASEQQANPSTPFPEMNLDSPGQQMEFCTEVKKKKNRGKNERKTQYHSNKGLALAFLRLIYSGREPTRLADMLSRFYHHASPSMRFSSLYSRHSITSPSIFAFWQHYSEQ</sequence>
<name>A0A813FGD4_POLGL</name>
<protein>
    <submittedName>
        <fullName evidence="2">Uncharacterized protein</fullName>
    </submittedName>
</protein>
<evidence type="ECO:0000313" key="4">
    <source>
        <dbReference type="Proteomes" id="UP000654075"/>
    </source>
</evidence>
<dbReference type="Proteomes" id="UP000626109">
    <property type="component" value="Unassembled WGS sequence"/>
</dbReference>
<dbReference type="AlphaFoldDB" id="A0A813FGD4"/>
<keyword evidence="4" id="KW-1185">Reference proteome</keyword>